<dbReference type="PANTHER" id="PTHR19328:SF55">
    <property type="entry name" value="BLR6566 PROTEIN"/>
    <property type="match status" value="1"/>
</dbReference>
<evidence type="ECO:0000313" key="4">
    <source>
        <dbReference type="Proteomes" id="UP001245184"/>
    </source>
</evidence>
<comment type="caution">
    <text evidence="3">The sequence shown here is derived from an EMBL/GenBank/DDBJ whole genome shotgun (WGS) entry which is preliminary data.</text>
</comment>
<reference evidence="3 4" key="1">
    <citation type="submission" date="2023-08" db="EMBL/GenBank/DDBJ databases">
        <title>Genome sequencing of plant associated microbes to promote plant fitness in Sorghum bicolor and Oryza sativa.</title>
        <authorList>
            <person name="Coleman-Derr D."/>
        </authorList>
    </citation>
    <scope>NUCLEOTIDE SEQUENCE [LARGE SCALE GENOMIC DNA]</scope>
    <source>
        <strain evidence="3 4">SLBN-33</strain>
    </source>
</reference>
<dbReference type="AlphaFoldDB" id="A0ABD5CMU9"/>
<dbReference type="Pfam" id="PF22807">
    <property type="entry name" value="TrAA12"/>
    <property type="match status" value="2"/>
</dbReference>
<dbReference type="Gene3D" id="2.120.10.30">
    <property type="entry name" value="TolB, C-terminal domain"/>
    <property type="match status" value="1"/>
</dbReference>
<dbReference type="InterPro" id="IPR011042">
    <property type="entry name" value="6-blade_b-propeller_TolB-like"/>
</dbReference>
<gene>
    <name evidence="3" type="ORF">QF025_005297</name>
</gene>
<dbReference type="InterPro" id="IPR011041">
    <property type="entry name" value="Quinoprot_gluc/sorb_DH_b-prop"/>
</dbReference>
<feature type="signal peptide" evidence="1">
    <location>
        <begin position="1"/>
        <end position="28"/>
    </location>
</feature>
<dbReference type="PROSITE" id="PS51257">
    <property type="entry name" value="PROKAR_LIPOPROTEIN"/>
    <property type="match status" value="1"/>
</dbReference>
<sequence length="448" mass="47873">MNKLHTRWAEARLGAVAAMLALSLAACASTTEDIGDTGLGPRPELPSPQTSLLPTINIAPVQTRSSQSIPIAPPGFTVTAFASGLEHPRWVYPLPDGDLLVAESNAPAQHDEHGGIVGWVRKQVMKFVMKRAGAGVPSPDRIVLLRGQGGTAQSRSVLISGLHSPFGMALVGDSLYVADTDALLRFPYRAGDTQITAAGEKVADLPAGPINHHWTKNVVASRDGQRLYVTVGSNSNVGENGIEAEEGRAMILEFTAATGRSRVFAAGLRNPNGMDWQPESGALWAAVNERDELGDNLVPDYMTAVKDGGFYGFPYSYYGQHVDTRVKEQRPDKVASALTPDYALGNHTASLGLAFYTGRSFPQHYWGGAFVGQHGSWNRKEHSGYKVVFVPFEHGRPAGMPETFLSGFLSADGHALGRPVGVAVDKAGALYVADDVGNVVWKVVYSGK</sequence>
<protein>
    <submittedName>
        <fullName evidence="3">Glucose/arabinose dehydrogenase</fullName>
    </submittedName>
</protein>
<evidence type="ECO:0000256" key="1">
    <source>
        <dbReference type="SAM" id="SignalP"/>
    </source>
</evidence>
<proteinExistence type="predicted"/>
<dbReference type="PANTHER" id="PTHR19328">
    <property type="entry name" value="HEDGEHOG-INTERACTING PROTEIN"/>
    <property type="match status" value="1"/>
</dbReference>
<dbReference type="RefSeq" id="WP_310033882.1">
    <property type="nucleotide sequence ID" value="NZ_JAVIZN010000002.1"/>
</dbReference>
<evidence type="ECO:0000259" key="2">
    <source>
        <dbReference type="Pfam" id="PF22807"/>
    </source>
</evidence>
<dbReference type="SUPFAM" id="SSF50952">
    <property type="entry name" value="Soluble quinoprotein glucose dehydrogenase"/>
    <property type="match status" value="1"/>
</dbReference>
<organism evidence="3 4">
    <name type="scientific">Paraburkholderia graminis</name>
    <dbReference type="NCBI Taxonomy" id="60548"/>
    <lineage>
        <taxon>Bacteria</taxon>
        <taxon>Pseudomonadati</taxon>
        <taxon>Pseudomonadota</taxon>
        <taxon>Betaproteobacteria</taxon>
        <taxon>Burkholderiales</taxon>
        <taxon>Burkholderiaceae</taxon>
        <taxon>Paraburkholderia</taxon>
    </lineage>
</organism>
<evidence type="ECO:0000313" key="3">
    <source>
        <dbReference type="EMBL" id="MDR6206577.1"/>
    </source>
</evidence>
<feature type="domain" description="Pyrroloquinoline quinone-dependent pyranose dehydrogenase beta-propeller" evidence="2">
    <location>
        <begin position="337"/>
        <end position="441"/>
    </location>
</feature>
<dbReference type="EMBL" id="JAVIZN010000002">
    <property type="protein sequence ID" value="MDR6206577.1"/>
    <property type="molecule type" value="Genomic_DNA"/>
</dbReference>
<dbReference type="Proteomes" id="UP001245184">
    <property type="component" value="Unassembled WGS sequence"/>
</dbReference>
<feature type="chain" id="PRO_5044793761" evidence="1">
    <location>
        <begin position="29"/>
        <end position="448"/>
    </location>
</feature>
<accession>A0ABD5CMU9</accession>
<name>A0ABD5CMU9_9BURK</name>
<keyword evidence="1" id="KW-0732">Signal</keyword>
<dbReference type="InterPro" id="IPR054539">
    <property type="entry name" value="Beta-prop_PDH"/>
</dbReference>
<feature type="domain" description="Pyrroloquinoline quinone-dependent pyranose dehydrogenase beta-propeller" evidence="2">
    <location>
        <begin position="164"/>
        <end position="294"/>
    </location>
</feature>